<keyword evidence="1" id="KW-0812">Transmembrane</keyword>
<protein>
    <recommendedName>
        <fullName evidence="3">DUF4760 domain-containing protein</fullName>
    </recommendedName>
</protein>
<accession>A0AAU7KWG0</accession>
<evidence type="ECO:0000256" key="1">
    <source>
        <dbReference type="SAM" id="Phobius"/>
    </source>
</evidence>
<dbReference type="EMBL" id="CP098828">
    <property type="protein sequence ID" value="XBO76067.1"/>
    <property type="molecule type" value="Genomic_DNA"/>
</dbReference>
<organism evidence="2">
    <name type="scientific">Halomonas sp. H10-59</name>
    <dbReference type="NCBI Taxonomy" id="2950874"/>
    <lineage>
        <taxon>Bacteria</taxon>
        <taxon>Pseudomonadati</taxon>
        <taxon>Pseudomonadota</taxon>
        <taxon>Gammaproteobacteria</taxon>
        <taxon>Oceanospirillales</taxon>
        <taxon>Halomonadaceae</taxon>
        <taxon>Halomonas</taxon>
    </lineage>
</organism>
<dbReference type="AlphaFoldDB" id="A0AAU7KWG0"/>
<evidence type="ECO:0000313" key="2">
    <source>
        <dbReference type="EMBL" id="XBO76067.1"/>
    </source>
</evidence>
<keyword evidence="1" id="KW-0472">Membrane</keyword>
<feature type="transmembrane region" description="Helical" evidence="1">
    <location>
        <begin position="6"/>
        <end position="30"/>
    </location>
</feature>
<name>A0AAU7KWG0_9GAMM</name>
<sequence length="166" mass="18887">MEHETKILIAVISASAAIAGALFSQVIILVRDFLEKKHNRRVFLRNKYEELAYLVTESQDWLNEQMNASSLRALRSAQPAEARKAMVLSHIYFPKLHGVCEEYLNALVRFQIMLIENHEFHIEHDAGTQAAHKNPDALSKVGSHVQGCRQRLDEAIIKYASKYANS</sequence>
<reference evidence="2" key="1">
    <citation type="submission" date="2022-06" db="EMBL/GenBank/DDBJ databases">
        <title>A novel DMS-producing enzyme.</title>
        <authorList>
            <person name="Zhang Y."/>
        </authorList>
    </citation>
    <scope>NUCLEOTIDE SEQUENCE</scope>
    <source>
        <strain evidence="2">H10-59</strain>
    </source>
</reference>
<dbReference type="RefSeq" id="WP_348815494.1">
    <property type="nucleotide sequence ID" value="NZ_CP098828.1"/>
</dbReference>
<gene>
    <name evidence="2" type="ORF">NFG57_04625</name>
</gene>
<evidence type="ECO:0008006" key="3">
    <source>
        <dbReference type="Google" id="ProtNLM"/>
    </source>
</evidence>
<keyword evidence="1" id="KW-1133">Transmembrane helix</keyword>
<proteinExistence type="predicted"/>